<dbReference type="Proteomes" id="UP001151760">
    <property type="component" value="Unassembled WGS sequence"/>
</dbReference>
<proteinExistence type="predicted"/>
<evidence type="ECO:0000313" key="1">
    <source>
        <dbReference type="EMBL" id="GJT05589.1"/>
    </source>
</evidence>
<gene>
    <name evidence="1" type="ORF">Tco_0840051</name>
</gene>
<dbReference type="InterPro" id="IPR010326">
    <property type="entry name" value="EXOC3/Sec6"/>
</dbReference>
<sequence length="395" mass="45068">MNRYGYSSVSRFDVFFCDQLLVFQQHQDESLYDSWTRFKDIIRKVLNHGLSIWTLIEIFLKHLDSLSRHIMNLTAEGDLKKFSDIGAWAQVPSPESTTQTLPSIEEYTPPVTYPEEVEKTLGIPTEVEPLNKTKLEEVGLTCNHNTHLSSREVLSFDGPEPQPLLNSPSLDITWWVVEYQDNLIALGVDEALDQVCSESGAMDPLMDSYVERMQATTRKWYLNILEADKVNPPKVTDDGKLYTLATVDLFRILGEQVQIVRENSTEIMLYRISLSIIQVMIDFQVAEKKRLEEPASEIGLKPICAMINNNLRCYDLSMELASSTIEALTENYAEQVDLQITCDLPQITCDLLQITCDSISNHILHVERCLAEAFEVQVRHNDIVRQVECACIEDV</sequence>
<dbReference type="Gene3D" id="1.10.357.50">
    <property type="match status" value="1"/>
</dbReference>
<dbReference type="EMBL" id="BQNB010012599">
    <property type="protein sequence ID" value="GJT05589.1"/>
    <property type="molecule type" value="Genomic_DNA"/>
</dbReference>
<name>A0ABQ5AX86_9ASTR</name>
<dbReference type="PANTHER" id="PTHR21292">
    <property type="entry name" value="EXOCYST COMPLEX COMPONENT SEC6-RELATED"/>
    <property type="match status" value="1"/>
</dbReference>
<reference evidence="1" key="1">
    <citation type="journal article" date="2022" name="Int. J. Mol. Sci.">
        <title>Draft Genome of Tanacetum Coccineum: Genomic Comparison of Closely Related Tanacetum-Family Plants.</title>
        <authorList>
            <person name="Yamashiro T."/>
            <person name="Shiraishi A."/>
            <person name="Nakayama K."/>
            <person name="Satake H."/>
        </authorList>
    </citation>
    <scope>NUCLEOTIDE SEQUENCE</scope>
</reference>
<protein>
    <submittedName>
        <fullName evidence="1">Exocyst complex component SEC6</fullName>
    </submittedName>
</protein>
<accession>A0ABQ5AX86</accession>
<dbReference type="PANTHER" id="PTHR21292:SF1">
    <property type="entry name" value="EXOCYST COMPLEX COMPONENT 3"/>
    <property type="match status" value="1"/>
</dbReference>
<dbReference type="Pfam" id="PF06046">
    <property type="entry name" value="Sec6"/>
    <property type="match status" value="1"/>
</dbReference>
<reference evidence="1" key="2">
    <citation type="submission" date="2022-01" db="EMBL/GenBank/DDBJ databases">
        <authorList>
            <person name="Yamashiro T."/>
            <person name="Shiraishi A."/>
            <person name="Satake H."/>
            <person name="Nakayama K."/>
        </authorList>
    </citation>
    <scope>NUCLEOTIDE SEQUENCE</scope>
</reference>
<keyword evidence="2" id="KW-1185">Reference proteome</keyword>
<organism evidence="1 2">
    <name type="scientific">Tanacetum coccineum</name>
    <dbReference type="NCBI Taxonomy" id="301880"/>
    <lineage>
        <taxon>Eukaryota</taxon>
        <taxon>Viridiplantae</taxon>
        <taxon>Streptophyta</taxon>
        <taxon>Embryophyta</taxon>
        <taxon>Tracheophyta</taxon>
        <taxon>Spermatophyta</taxon>
        <taxon>Magnoliopsida</taxon>
        <taxon>eudicotyledons</taxon>
        <taxon>Gunneridae</taxon>
        <taxon>Pentapetalae</taxon>
        <taxon>asterids</taxon>
        <taxon>campanulids</taxon>
        <taxon>Asterales</taxon>
        <taxon>Asteraceae</taxon>
        <taxon>Asteroideae</taxon>
        <taxon>Anthemideae</taxon>
        <taxon>Anthemidinae</taxon>
        <taxon>Tanacetum</taxon>
    </lineage>
</organism>
<comment type="caution">
    <text evidence="1">The sequence shown here is derived from an EMBL/GenBank/DDBJ whole genome shotgun (WGS) entry which is preliminary data.</text>
</comment>
<evidence type="ECO:0000313" key="2">
    <source>
        <dbReference type="Proteomes" id="UP001151760"/>
    </source>
</evidence>